<evidence type="ECO:0000256" key="3">
    <source>
        <dbReference type="ARBA" id="ARBA00022980"/>
    </source>
</evidence>
<organism evidence="9 10">
    <name type="scientific">Acrobeloides nanus</name>
    <dbReference type="NCBI Taxonomy" id="290746"/>
    <lineage>
        <taxon>Eukaryota</taxon>
        <taxon>Metazoa</taxon>
        <taxon>Ecdysozoa</taxon>
        <taxon>Nematoda</taxon>
        <taxon>Chromadorea</taxon>
        <taxon>Rhabditida</taxon>
        <taxon>Tylenchina</taxon>
        <taxon>Cephalobomorpha</taxon>
        <taxon>Cephaloboidea</taxon>
        <taxon>Cephalobidae</taxon>
        <taxon>Acrobeloides</taxon>
    </lineage>
</organism>
<evidence type="ECO:0000256" key="7">
    <source>
        <dbReference type="ARBA" id="ARBA00035544"/>
    </source>
</evidence>
<evidence type="ECO:0000256" key="2">
    <source>
        <dbReference type="ARBA" id="ARBA00007102"/>
    </source>
</evidence>
<dbReference type="Proteomes" id="UP000887540">
    <property type="component" value="Unplaced"/>
</dbReference>
<evidence type="ECO:0000259" key="8">
    <source>
        <dbReference type="SMART" id="SM01403"/>
    </source>
</evidence>
<dbReference type="SUPFAM" id="SSF54999">
    <property type="entry name" value="Ribosomal protein S10"/>
    <property type="match status" value="1"/>
</dbReference>
<evidence type="ECO:0000256" key="1">
    <source>
        <dbReference type="ARBA" id="ARBA00004173"/>
    </source>
</evidence>
<comment type="similarity">
    <text evidence="2">Belongs to the universal ribosomal protein uS10 family.</text>
</comment>
<reference evidence="10" key="1">
    <citation type="submission" date="2022-11" db="UniProtKB">
        <authorList>
            <consortium name="WormBaseParasite"/>
        </authorList>
    </citation>
    <scope>IDENTIFICATION</scope>
</reference>
<dbReference type="PANTHER" id="PTHR13334">
    <property type="entry name" value="MITOCHONDRIAL 28S RIBOSOMAL PROTEIN S10"/>
    <property type="match status" value="1"/>
</dbReference>
<keyword evidence="3" id="KW-0689">Ribosomal protein</keyword>
<feature type="domain" description="Small ribosomal subunit protein uS10" evidence="8">
    <location>
        <begin position="52"/>
        <end position="149"/>
    </location>
</feature>
<keyword evidence="9" id="KW-1185">Reference proteome</keyword>
<dbReference type="InterPro" id="IPR036838">
    <property type="entry name" value="Ribosomal_uS10_dom_sf"/>
</dbReference>
<dbReference type="PANTHER" id="PTHR13334:SF4">
    <property type="entry name" value="SMALL RIBOSOMAL SUBUNIT PROTEIN US10M"/>
    <property type="match status" value="1"/>
</dbReference>
<dbReference type="InterPro" id="IPR040055">
    <property type="entry name" value="Ribosomal_uS10m"/>
</dbReference>
<dbReference type="Pfam" id="PF00338">
    <property type="entry name" value="Ribosomal_S10"/>
    <property type="match status" value="1"/>
</dbReference>
<proteinExistence type="inferred from homology"/>
<keyword evidence="5" id="KW-0687">Ribonucleoprotein</keyword>
<dbReference type="WBParaSite" id="ACRNAN_scaffold15453.g12473.t1">
    <property type="protein sequence ID" value="ACRNAN_scaffold15453.g12473.t1"/>
    <property type="gene ID" value="ACRNAN_scaffold15453.g12473"/>
</dbReference>
<evidence type="ECO:0000313" key="10">
    <source>
        <dbReference type="WBParaSite" id="ACRNAN_scaffold15453.g12473.t1"/>
    </source>
</evidence>
<keyword evidence="4" id="KW-0496">Mitochondrion</keyword>
<dbReference type="SMART" id="SM01403">
    <property type="entry name" value="Ribosomal_S10"/>
    <property type="match status" value="1"/>
</dbReference>
<evidence type="ECO:0000313" key="9">
    <source>
        <dbReference type="Proteomes" id="UP000887540"/>
    </source>
</evidence>
<sequence length="177" mass="20585">MLFRSINFALNCSRNLNCVNWLRTLCETKQLPALIDDKATKPNVDKLFTEVEIEVRGHDPAVLKSYMRFLKIATNELGFKTTKMIAPHYIRWNQWLLRASFAHKKVKLHYETRTHIRKISILHITGSTASAFLEYIQRNIPEGVGMKVTYSELRPLPPQLLAIKYTEKKAIKEKKDS</sequence>
<dbReference type="Gene3D" id="3.30.70.600">
    <property type="entry name" value="Ribosomal protein S10 domain"/>
    <property type="match status" value="1"/>
</dbReference>
<evidence type="ECO:0000256" key="5">
    <source>
        <dbReference type="ARBA" id="ARBA00023274"/>
    </source>
</evidence>
<comment type="subcellular location">
    <subcellularLocation>
        <location evidence="1">Mitochondrion</location>
    </subcellularLocation>
</comment>
<evidence type="ECO:0000256" key="4">
    <source>
        <dbReference type="ARBA" id="ARBA00023128"/>
    </source>
</evidence>
<dbReference type="GO" id="GO:0005763">
    <property type="term" value="C:mitochondrial small ribosomal subunit"/>
    <property type="evidence" value="ECO:0007669"/>
    <property type="project" value="InterPro"/>
</dbReference>
<protein>
    <recommendedName>
        <fullName evidence="6">Small ribosomal subunit protein uS10m</fullName>
    </recommendedName>
    <alternativeName>
        <fullName evidence="7">28S ribosomal protein S10, mitochondrial</fullName>
    </alternativeName>
</protein>
<name>A0A914CW49_9BILA</name>
<dbReference type="AlphaFoldDB" id="A0A914CW49"/>
<dbReference type="InterPro" id="IPR027486">
    <property type="entry name" value="Ribosomal_uS10_dom"/>
</dbReference>
<accession>A0A914CW49</accession>
<evidence type="ECO:0000256" key="6">
    <source>
        <dbReference type="ARBA" id="ARBA00035261"/>
    </source>
</evidence>